<evidence type="ECO:0000313" key="1">
    <source>
        <dbReference type="EMBL" id="MBB5174437.1"/>
    </source>
</evidence>
<dbReference type="AlphaFoldDB" id="A0A840QT40"/>
<reference evidence="1 2" key="1">
    <citation type="submission" date="2020-08" db="EMBL/GenBank/DDBJ databases">
        <title>Genomic Encyclopedia of Type Strains, Phase IV (KMG-IV): sequencing the most valuable type-strain genomes for metagenomic binning, comparative biology and taxonomic classification.</title>
        <authorList>
            <person name="Goeker M."/>
        </authorList>
    </citation>
    <scope>NUCLEOTIDE SEQUENCE [LARGE SCALE GENOMIC DNA]</scope>
    <source>
        <strain evidence="1 2">DSM 24696</strain>
    </source>
</reference>
<evidence type="ECO:0000313" key="2">
    <source>
        <dbReference type="Proteomes" id="UP000551878"/>
    </source>
</evidence>
<dbReference type="Pfam" id="PF10747">
    <property type="entry name" value="SirA"/>
    <property type="match status" value="1"/>
</dbReference>
<dbReference type="EMBL" id="JACHHB010000013">
    <property type="protein sequence ID" value="MBB5174437.1"/>
    <property type="molecule type" value="Genomic_DNA"/>
</dbReference>
<dbReference type="InterPro" id="IPR019683">
    <property type="entry name" value="SirA"/>
</dbReference>
<proteinExistence type="predicted"/>
<keyword evidence="2" id="KW-1185">Reference proteome</keyword>
<name>A0A840QT40_9BACI</name>
<comment type="caution">
    <text evidence="1">The sequence shown here is derived from an EMBL/GenBank/DDBJ whole genome shotgun (WGS) entry which is preliminary data.</text>
</comment>
<sequence>MRTYEIRLIEHEVALDYYGAEGKLLHLFQEARQAQGTFKTIVDQQIQYISKSFDPNEIYHKLAISAKFSKGFPFQEGSYGRYIEVRKGKSEARLYIKNDYMLLQGKGNLSAEMLVFDWLREIDQTFLAIDYERERLGWLTIIRPISLTQ</sequence>
<evidence type="ECO:0008006" key="3">
    <source>
        <dbReference type="Google" id="ProtNLM"/>
    </source>
</evidence>
<accession>A0A840QT40</accession>
<dbReference type="RefSeq" id="WP_184664863.1">
    <property type="nucleotide sequence ID" value="NZ_JACHHB010000013.1"/>
</dbReference>
<organism evidence="1 2">
    <name type="scientific">Texcoconibacillus texcoconensis</name>
    <dbReference type="NCBI Taxonomy" id="1095777"/>
    <lineage>
        <taxon>Bacteria</taxon>
        <taxon>Bacillati</taxon>
        <taxon>Bacillota</taxon>
        <taxon>Bacilli</taxon>
        <taxon>Bacillales</taxon>
        <taxon>Bacillaceae</taxon>
        <taxon>Texcoconibacillus</taxon>
    </lineage>
</organism>
<gene>
    <name evidence="1" type="ORF">HNQ41_002652</name>
</gene>
<dbReference type="Proteomes" id="UP000551878">
    <property type="component" value="Unassembled WGS sequence"/>
</dbReference>
<dbReference type="Gene3D" id="3.30.310.250">
    <property type="entry name" value="Sporulation inhibitor of replication protein SirA"/>
    <property type="match status" value="1"/>
</dbReference>
<dbReference type="InterPro" id="IPR038449">
    <property type="entry name" value="SirA_sf"/>
</dbReference>
<protein>
    <recommendedName>
        <fullName evidence="3">Sporulation inhibitor of replication protein SirA</fullName>
    </recommendedName>
</protein>